<protein>
    <submittedName>
        <fullName evidence="2">TPR repeat family protein</fullName>
    </submittedName>
</protein>
<dbReference type="EMBL" id="LAOA01000190">
    <property type="protein sequence ID" value="KJV70339.1"/>
    <property type="molecule type" value="Genomic_DNA"/>
</dbReference>
<dbReference type="Pfam" id="PF13181">
    <property type="entry name" value="TPR_8"/>
    <property type="match status" value="2"/>
</dbReference>
<dbReference type="Gene3D" id="1.25.40.10">
    <property type="entry name" value="Tetratricopeptide repeat domain"/>
    <property type="match status" value="1"/>
</dbReference>
<reference evidence="2 3" key="1">
    <citation type="submission" date="2015-01" db="EMBL/GenBank/DDBJ databases">
        <title>Genome Sequencing of Rickettsiales.</title>
        <authorList>
            <person name="Daugherty S.C."/>
            <person name="Su Q."/>
            <person name="Abolude K."/>
            <person name="Beier-Sexton M."/>
            <person name="Carlyon J.A."/>
            <person name="Carter R."/>
            <person name="Day N.P."/>
            <person name="Dumler S.J."/>
            <person name="Dyachenko V."/>
            <person name="Godinez A."/>
            <person name="Kurtti T.J."/>
            <person name="Lichay M."/>
            <person name="Mullins K.E."/>
            <person name="Ott S."/>
            <person name="Pappas-Brown V."/>
            <person name="Paris D.H."/>
            <person name="Patel P."/>
            <person name="Richards A.L."/>
            <person name="Sadzewicz L."/>
            <person name="Sears K."/>
            <person name="Seidman D."/>
            <person name="Sengamalay N."/>
            <person name="Stenos J."/>
            <person name="Tallon L.J."/>
            <person name="Vincent G."/>
            <person name="Fraser C.M."/>
            <person name="Munderloh U."/>
            <person name="Dunning-Hotopp J.C."/>
        </authorList>
    </citation>
    <scope>NUCLEOTIDE SEQUENCE [LARGE SCALE GENOMIC DNA]</scope>
    <source>
        <strain evidence="2 3">TA716</strain>
    </source>
</reference>
<dbReference type="InterPro" id="IPR019734">
    <property type="entry name" value="TPR_rpt"/>
</dbReference>
<proteinExistence type="predicted"/>
<evidence type="ECO:0000313" key="2">
    <source>
        <dbReference type="EMBL" id="KJV75454.1"/>
    </source>
</evidence>
<dbReference type="Proteomes" id="UP000033671">
    <property type="component" value="Unassembled WGS sequence"/>
</dbReference>
<evidence type="ECO:0000313" key="3">
    <source>
        <dbReference type="Proteomes" id="UP000033671"/>
    </source>
</evidence>
<dbReference type="AlphaFoldDB" id="A0A0F3P891"/>
<comment type="caution">
    <text evidence="2">The sequence shown here is derived from an EMBL/GenBank/DDBJ whole genome shotgun (WGS) entry which is preliminary data.</text>
</comment>
<dbReference type="PATRIC" id="fig|1359175.3.peg.1170"/>
<name>A0A0F3P891_ORITS</name>
<organism evidence="2 3">
    <name type="scientific">Orientia tsutsugamushi str. TA716</name>
    <dbReference type="NCBI Taxonomy" id="1359175"/>
    <lineage>
        <taxon>Bacteria</taxon>
        <taxon>Pseudomonadati</taxon>
        <taxon>Pseudomonadota</taxon>
        <taxon>Alphaproteobacteria</taxon>
        <taxon>Rickettsiales</taxon>
        <taxon>Rickettsiaceae</taxon>
        <taxon>Rickettsieae</taxon>
        <taxon>Orientia</taxon>
    </lineage>
</organism>
<dbReference type="EMBL" id="LAOA01000037">
    <property type="protein sequence ID" value="KJV75454.1"/>
    <property type="molecule type" value="Genomic_DNA"/>
</dbReference>
<evidence type="ECO:0000313" key="1">
    <source>
        <dbReference type="EMBL" id="KJV70339.1"/>
    </source>
</evidence>
<dbReference type="InterPro" id="IPR011990">
    <property type="entry name" value="TPR-like_helical_dom_sf"/>
</dbReference>
<gene>
    <name evidence="2" type="ORF">OTSTA716_1067</name>
    <name evidence="1" type="ORF">OTSTA716_2614</name>
</gene>
<sequence>MILEKLGNHQEAIKNYDIAIKYNPNFDKNYLEKGISLVNLGQYSSAKENFLLAIKY</sequence>
<accession>A0A0F3P891</accession>
<dbReference type="SUPFAM" id="SSF48452">
    <property type="entry name" value="TPR-like"/>
    <property type="match status" value="1"/>
</dbReference>